<dbReference type="Gene3D" id="3.40.50.150">
    <property type="entry name" value="Vaccinia Virus protein VP39"/>
    <property type="match status" value="1"/>
</dbReference>
<feature type="region of interest" description="Disordered" evidence="1">
    <location>
        <begin position="1125"/>
        <end position="1167"/>
    </location>
</feature>
<feature type="compositionally biased region" description="Polar residues" evidence="1">
    <location>
        <begin position="44"/>
        <end position="54"/>
    </location>
</feature>
<gene>
    <name evidence="2" type="ORF">MKZ38_008973</name>
</gene>
<feature type="region of interest" description="Disordered" evidence="1">
    <location>
        <begin position="521"/>
        <end position="667"/>
    </location>
</feature>
<feature type="compositionally biased region" description="Basic residues" evidence="1">
    <location>
        <begin position="264"/>
        <end position="273"/>
    </location>
</feature>
<feature type="compositionally biased region" description="Polar residues" evidence="1">
    <location>
        <begin position="747"/>
        <end position="776"/>
    </location>
</feature>
<feature type="compositionally biased region" description="Polar residues" evidence="1">
    <location>
        <begin position="180"/>
        <end position="194"/>
    </location>
</feature>
<dbReference type="Proteomes" id="UP001201980">
    <property type="component" value="Unassembled WGS sequence"/>
</dbReference>
<protein>
    <recommendedName>
        <fullName evidence="4">Methyltransferase type 11 domain-containing protein</fullName>
    </recommendedName>
</protein>
<feature type="compositionally biased region" description="Low complexity" evidence="1">
    <location>
        <begin position="55"/>
        <end position="67"/>
    </location>
</feature>
<feature type="compositionally biased region" description="Polar residues" evidence="1">
    <location>
        <begin position="484"/>
        <end position="501"/>
    </location>
</feature>
<proteinExistence type="predicted"/>
<feature type="compositionally biased region" description="Basic and acidic residues" evidence="1">
    <location>
        <begin position="523"/>
        <end position="534"/>
    </location>
</feature>
<evidence type="ECO:0000313" key="2">
    <source>
        <dbReference type="EMBL" id="KAJ2904041.1"/>
    </source>
</evidence>
<dbReference type="EMBL" id="JAKWBI020000064">
    <property type="protein sequence ID" value="KAJ2904041.1"/>
    <property type="molecule type" value="Genomic_DNA"/>
</dbReference>
<keyword evidence="3" id="KW-1185">Reference proteome</keyword>
<feature type="compositionally biased region" description="Polar residues" evidence="1">
    <location>
        <begin position="149"/>
        <end position="170"/>
    </location>
</feature>
<reference evidence="2" key="1">
    <citation type="submission" date="2022-07" db="EMBL/GenBank/DDBJ databases">
        <title>Draft genome sequence of Zalerion maritima ATCC 34329, a (micro)plastics degrading marine fungus.</title>
        <authorList>
            <person name="Paco A."/>
            <person name="Goncalves M.F.M."/>
            <person name="Rocha-Santos T.A.P."/>
            <person name="Alves A."/>
        </authorList>
    </citation>
    <scope>NUCLEOTIDE SEQUENCE</scope>
    <source>
        <strain evidence="2">ATCC 34329</strain>
    </source>
</reference>
<organism evidence="2 3">
    <name type="scientific">Zalerion maritima</name>
    <dbReference type="NCBI Taxonomy" id="339359"/>
    <lineage>
        <taxon>Eukaryota</taxon>
        <taxon>Fungi</taxon>
        <taxon>Dikarya</taxon>
        <taxon>Ascomycota</taxon>
        <taxon>Pezizomycotina</taxon>
        <taxon>Sordariomycetes</taxon>
        <taxon>Lulworthiomycetidae</taxon>
        <taxon>Lulworthiales</taxon>
        <taxon>Lulworthiaceae</taxon>
        <taxon>Zalerion</taxon>
    </lineage>
</organism>
<dbReference type="InterPro" id="IPR029063">
    <property type="entry name" value="SAM-dependent_MTases_sf"/>
</dbReference>
<feature type="compositionally biased region" description="Polar residues" evidence="1">
    <location>
        <begin position="424"/>
        <end position="434"/>
    </location>
</feature>
<feature type="compositionally biased region" description="Polar residues" evidence="1">
    <location>
        <begin position="572"/>
        <end position="585"/>
    </location>
</feature>
<feature type="compositionally biased region" description="Basic and acidic residues" evidence="1">
    <location>
        <begin position="411"/>
        <end position="422"/>
    </location>
</feature>
<evidence type="ECO:0000313" key="3">
    <source>
        <dbReference type="Proteomes" id="UP001201980"/>
    </source>
</evidence>
<feature type="compositionally biased region" description="Polar residues" evidence="1">
    <location>
        <begin position="78"/>
        <end position="88"/>
    </location>
</feature>
<feature type="compositionally biased region" description="Low complexity" evidence="1">
    <location>
        <begin position="543"/>
        <end position="552"/>
    </location>
</feature>
<feature type="compositionally biased region" description="Polar residues" evidence="1">
    <location>
        <begin position="95"/>
        <end position="108"/>
    </location>
</feature>
<feature type="region of interest" description="Disordered" evidence="1">
    <location>
        <begin position="135"/>
        <end position="506"/>
    </location>
</feature>
<feature type="region of interest" description="Disordered" evidence="1">
    <location>
        <begin position="677"/>
        <end position="696"/>
    </location>
</feature>
<evidence type="ECO:0008006" key="4">
    <source>
        <dbReference type="Google" id="ProtNLM"/>
    </source>
</evidence>
<dbReference type="SUPFAM" id="SSF53335">
    <property type="entry name" value="S-adenosyl-L-methionine-dependent methyltransferases"/>
    <property type="match status" value="1"/>
</dbReference>
<sequence length="1504" mass="161722">MNHSWGQTGKLSSGRLALNFPAAGPIAPVKPKRNVLRRKHSGLIQEQSNHQQEPSSDSTRANSSSSIPRPPISREPSVTPSLDRTLTESPMEVRTAQSVEISKTIASTTTIYPELDRYQNYKPFYRSESPMEVPFKIATQDLPPPTPVFSGTSSHSQLSGYSASPSTRFSESPGPGAYSRDTTPTSMCSQSPGLISSMRGGPGPRMKQGSISPGQTRPPVSRRRAGSNPNEGEPYGSDPHGLAAVRESLNSSSSNSTVREPEMKHRHQHKKHLPPPPPSPPLRKSSQKFRKNNEDDAAESPARKPRQAMMASPPPSKPPMSSRGKPQASSSKPPPTRPSRDGTPDLQSQQFPVPVIHSNLSSSSIPERHERHQSPSLMPSALPRSTTPSSHQPSRLAPRREPTPAPATSGSEKRDNSKEGRTARTPSPGVSNFRSRFPIFGRRKTEPATATQEKASSKLPRKGPAAGTGHEGYGKIGTVRRRSTSNATSGGKSLPSSQESLASDDPFLMDRVNPVIIAGGEVVENRNESSELSRVESGGSTGGYTSASSMGSHAGRTTMWPSAFQDRGLNAGPNSRRPSNGSTDSEGPGLHMKNTLAFRRSIQKLRSSPDSQVKLPKPIVVRPPGGVTSPSINSLDSTGIMSDDSSVPPPHNPLPATNGPKKLTKKPGRWNFFGRSQAKKAAETPKTVQAAVSVAPPEPQRKAVPFYAMVDSSEQEDEGAFDVEDVLLEANILPQHAMVSRERRRPSTSAAEPSRPPLSSTNIGRRPSTSAATPRSSGGHLGVPSGGNIVPSIHRRTPSGTTVPLSPPRPLPHTRSASTSAVPTTVPAFVDPFSTSSTMSPPAQQAPKRSRLPQVGRIPKVVSGRQQPQAEAIVQASPKSFSRPFNRLSVSGAYTPPQQLAPQFVGADTQSLAKGPSPPRPATPELTREASTITTITSGTGRMSRDMTNDGRGLAGQGCEFLAFSPPRKNSNCTTSTTSSCSGGITSYAAATAVVPTPDAPLAEDEIWDEYNDLIGEVPPSATSSHGRPFYLEGVGSKLESPIGDAKMTLPSIAASLAPPTEPQKEFRISKAPTASSCYSQDMTAKIAEVMNNTELPTTPFSVSEFVGGYGDRQHSLDMRVTASKLASPEGKTNSIQKVSASQRSSTSSKKSKRTNSSASSRLTAEDDSDLAQVNLRVGSMTVSKWLTFGHVLFSPIREDLESLSISQSRQLSADDNPDSDPKRQSILVIDGLGNDDWSFYAAETYPGATFYNLSPRAPLSEAQKRASTGGFPLTPRNHHQIQFSDNTTRFPFGTDSFTSVVYRFPIAAPESHYRNIIAEARRVLKPGGFLELSILDVDFNNMGNRGRRAVRGLKEKIHATKPDLNLSSTADLMLKILNRRGFTDVKTCKVGVPVCALPKKKVLAAEKDKKQKKKNTMEQRSLADMMSDTSELADKEITNMVAQVGRWWYSKCYENTAGIGVAGSMWRDRSLLNECQEMGTSLKLMVCYARVPEKGGLGRVASI</sequence>
<feature type="region of interest" description="Disordered" evidence="1">
    <location>
        <begin position="732"/>
        <end position="824"/>
    </location>
</feature>
<feature type="compositionally biased region" description="Basic residues" evidence="1">
    <location>
        <begin position="30"/>
        <end position="41"/>
    </location>
</feature>
<evidence type="ECO:0000256" key="1">
    <source>
        <dbReference type="SAM" id="MobiDB-lite"/>
    </source>
</evidence>
<feature type="compositionally biased region" description="Polar residues" evidence="1">
    <location>
        <begin position="628"/>
        <end position="645"/>
    </location>
</feature>
<feature type="compositionally biased region" description="Low complexity" evidence="1">
    <location>
        <begin position="1140"/>
        <end position="1162"/>
    </location>
</feature>
<accession>A0AAD5WTR2</accession>
<feature type="region of interest" description="Disordered" evidence="1">
    <location>
        <begin position="21"/>
        <end position="108"/>
    </location>
</feature>
<comment type="caution">
    <text evidence="2">The sequence shown here is derived from an EMBL/GenBank/DDBJ whole genome shotgun (WGS) entry which is preliminary data.</text>
</comment>
<feature type="region of interest" description="Disordered" evidence="1">
    <location>
        <begin position="909"/>
        <end position="945"/>
    </location>
</feature>
<name>A0AAD5WTR2_9PEZI</name>
<feature type="compositionally biased region" description="Polar residues" evidence="1">
    <location>
        <begin position="383"/>
        <end position="393"/>
    </location>
</feature>
<feature type="compositionally biased region" description="Low complexity" evidence="1">
    <location>
        <begin position="931"/>
        <end position="941"/>
    </location>
</feature>